<dbReference type="Pfam" id="PF01421">
    <property type="entry name" value="Reprolysin"/>
    <property type="match status" value="1"/>
</dbReference>
<dbReference type="InterPro" id="IPR024079">
    <property type="entry name" value="MetalloPept_cat_dom_sf"/>
</dbReference>
<feature type="disulfide bond" evidence="8">
    <location>
        <begin position="284"/>
        <end position="289"/>
    </location>
</feature>
<keyword evidence="5" id="KW-0482">Metalloprotease</keyword>
<dbReference type="InterPro" id="IPR050439">
    <property type="entry name" value="ADAMTS_ADAMTS-like"/>
</dbReference>
<feature type="active site" evidence="8">
    <location>
        <position position="268"/>
    </location>
</feature>
<dbReference type="Pfam" id="PF17771">
    <property type="entry name" value="ADAMTS_CR_2"/>
    <property type="match status" value="1"/>
</dbReference>
<feature type="binding site" evidence="8">
    <location>
        <position position="277"/>
    </location>
    <ligand>
        <name>Zn(2+)</name>
        <dbReference type="ChEBI" id="CHEBI:29105"/>
        <note>catalytic</note>
    </ligand>
</feature>
<evidence type="ECO:0000256" key="1">
    <source>
        <dbReference type="ARBA" id="ARBA00022670"/>
    </source>
</evidence>
<dbReference type="GO" id="GO:0030198">
    <property type="term" value="P:extracellular matrix organization"/>
    <property type="evidence" value="ECO:0007669"/>
    <property type="project" value="TreeGrafter"/>
</dbReference>
<protein>
    <submittedName>
        <fullName evidence="11">Peptidase M12B domain-containing protein</fullName>
    </submittedName>
</protein>
<dbReference type="GO" id="GO:0006508">
    <property type="term" value="P:proteolysis"/>
    <property type="evidence" value="ECO:0007669"/>
    <property type="project" value="UniProtKB-KW"/>
</dbReference>
<reference evidence="11" key="1">
    <citation type="submission" date="2022-11" db="UniProtKB">
        <authorList>
            <consortium name="WormBaseParasite"/>
        </authorList>
    </citation>
    <scope>IDENTIFICATION</scope>
</reference>
<keyword evidence="3" id="KW-0378">Hydrolase</keyword>
<dbReference type="Gene3D" id="3.40.1620.60">
    <property type="match status" value="1"/>
</dbReference>
<evidence type="ECO:0000256" key="7">
    <source>
        <dbReference type="ARBA" id="ARBA00023180"/>
    </source>
</evidence>
<dbReference type="WBParaSite" id="PSU_v2.g20918.t1">
    <property type="protein sequence ID" value="PSU_v2.g20918.t1"/>
    <property type="gene ID" value="PSU_v2.g20918"/>
</dbReference>
<evidence type="ECO:0000256" key="5">
    <source>
        <dbReference type="ARBA" id="ARBA00023049"/>
    </source>
</evidence>
<dbReference type="SUPFAM" id="SSF55486">
    <property type="entry name" value="Metalloproteases ('zincins'), catalytic domain"/>
    <property type="match status" value="1"/>
</dbReference>
<dbReference type="PANTHER" id="PTHR13723:SF291">
    <property type="entry name" value="PEPTIDASE M12B DOMAIN-CONTAINING PROTEIN"/>
    <property type="match status" value="1"/>
</dbReference>
<dbReference type="GO" id="GO:0046872">
    <property type="term" value="F:metal ion binding"/>
    <property type="evidence" value="ECO:0007669"/>
    <property type="project" value="UniProtKB-KW"/>
</dbReference>
<evidence type="ECO:0000259" key="9">
    <source>
        <dbReference type="PROSITE" id="PS50215"/>
    </source>
</evidence>
<comment type="caution">
    <text evidence="8">Lacks conserved residue(s) required for the propagation of feature annotation.</text>
</comment>
<keyword evidence="2 8" id="KW-0479">Metal-binding</keyword>
<dbReference type="GO" id="GO:0031012">
    <property type="term" value="C:extracellular matrix"/>
    <property type="evidence" value="ECO:0007669"/>
    <property type="project" value="TreeGrafter"/>
</dbReference>
<dbReference type="PROSITE" id="PS50215">
    <property type="entry name" value="ADAM_MEPRO"/>
    <property type="match status" value="1"/>
</dbReference>
<feature type="binding site" evidence="8">
    <location>
        <position position="267"/>
    </location>
    <ligand>
        <name>Zn(2+)</name>
        <dbReference type="ChEBI" id="CHEBI:29105"/>
        <note>catalytic</note>
    </ligand>
</feature>
<feature type="domain" description="Peptidase M12B" evidence="9">
    <location>
        <begin position="110"/>
        <end position="316"/>
    </location>
</feature>
<dbReference type="PANTHER" id="PTHR13723">
    <property type="entry name" value="ADAMTS A DISINTEGRIN AND METALLOPROTEASE WITH THROMBOSPONDIN MOTIFS PROTEASE"/>
    <property type="match status" value="1"/>
</dbReference>
<dbReference type="InterPro" id="IPR041645">
    <property type="entry name" value="ADAMTS_CR_2"/>
</dbReference>
<dbReference type="Proteomes" id="UP000887577">
    <property type="component" value="Unplaced"/>
</dbReference>
<dbReference type="InterPro" id="IPR001590">
    <property type="entry name" value="Peptidase_M12B"/>
</dbReference>
<dbReference type="GO" id="GO:0004222">
    <property type="term" value="F:metalloendopeptidase activity"/>
    <property type="evidence" value="ECO:0007669"/>
    <property type="project" value="InterPro"/>
</dbReference>
<dbReference type="AlphaFoldDB" id="A0A914YTY6"/>
<dbReference type="Gene3D" id="3.40.390.10">
    <property type="entry name" value="Collagenase (Catalytic Domain)"/>
    <property type="match status" value="1"/>
</dbReference>
<evidence type="ECO:0000313" key="11">
    <source>
        <dbReference type="WBParaSite" id="PSU_v2.g20918.t1"/>
    </source>
</evidence>
<evidence type="ECO:0000256" key="3">
    <source>
        <dbReference type="ARBA" id="ARBA00022801"/>
    </source>
</evidence>
<keyword evidence="7" id="KW-0325">Glycoprotein</keyword>
<accession>A0A914YTY6</accession>
<feature type="binding site" evidence="8">
    <location>
        <position position="271"/>
    </location>
    <ligand>
        <name>Zn(2+)</name>
        <dbReference type="ChEBI" id="CHEBI:29105"/>
        <note>catalytic</note>
    </ligand>
</feature>
<keyword evidence="1" id="KW-0645">Protease</keyword>
<keyword evidence="4 8" id="KW-0862">Zinc</keyword>
<evidence type="ECO:0000256" key="4">
    <source>
        <dbReference type="ARBA" id="ARBA00022833"/>
    </source>
</evidence>
<name>A0A914YTY6_9BILA</name>
<sequence length="469" mass="52838">MIENDNNCIFQGQSIKPNSSFTVALTGCGNDMQGIILTETDDYYLLKPPSIHNFFENNNLQKIHTIQKRSANIHQHHSCGFDISSDPYPEDRYHSIIDPKFLAVHKFEELIIELGVFVDDAMWQFFEKFYGNSAEKEVKRFVIAAVNNIDILFTRSTIEPKVRLKINHFEILKTMPMPLTRTYHSSGDVTKMLNSFCTYQSSINPKNDADPNHWDHALLLTGYDLYRDNVKTIAGYAPVKGMCEQIHNKSCTVNEGLDFGAVFVITHEMGHSLGMYHDGESNQCQPRCCIMSPSIGAGKTQWSSCSVNELHTFVSRLGTGDRPSNCLMDDRKLTLQTEKLYLPDKPFPGQDYSLDEQCSLFHGICWKQELQTGQALKDVCSMLWCSNGESVVRNTHPALDGSYCSSGRICFEGKCISAATKSILTSPIHGGWGSWDDASKCSQGCNDCKIEGQLRVKRSVRMCNKPFKP</sequence>
<evidence type="ECO:0000256" key="6">
    <source>
        <dbReference type="ARBA" id="ARBA00023157"/>
    </source>
</evidence>
<evidence type="ECO:0000313" key="10">
    <source>
        <dbReference type="Proteomes" id="UP000887577"/>
    </source>
</evidence>
<organism evidence="10 11">
    <name type="scientific">Panagrolaimus superbus</name>
    <dbReference type="NCBI Taxonomy" id="310955"/>
    <lineage>
        <taxon>Eukaryota</taxon>
        <taxon>Metazoa</taxon>
        <taxon>Ecdysozoa</taxon>
        <taxon>Nematoda</taxon>
        <taxon>Chromadorea</taxon>
        <taxon>Rhabditida</taxon>
        <taxon>Tylenchina</taxon>
        <taxon>Panagrolaimomorpha</taxon>
        <taxon>Panagrolaimoidea</taxon>
        <taxon>Panagrolaimidae</taxon>
        <taxon>Panagrolaimus</taxon>
    </lineage>
</organism>
<keyword evidence="10" id="KW-1185">Reference proteome</keyword>
<keyword evidence="6 8" id="KW-1015">Disulfide bond</keyword>
<evidence type="ECO:0000256" key="2">
    <source>
        <dbReference type="ARBA" id="ARBA00022723"/>
    </source>
</evidence>
<evidence type="ECO:0000256" key="8">
    <source>
        <dbReference type="PROSITE-ProRule" id="PRU00276"/>
    </source>
</evidence>
<proteinExistence type="predicted"/>